<protein>
    <submittedName>
        <fullName evidence="9">Homeobox protein HOY1</fullName>
    </submittedName>
</protein>
<feature type="compositionally biased region" description="Polar residues" evidence="7">
    <location>
        <begin position="206"/>
        <end position="215"/>
    </location>
</feature>
<dbReference type="AlphaFoldDB" id="A0A1U7LR83"/>
<comment type="caution">
    <text evidence="9">The sequence shown here is derived from an EMBL/GenBank/DDBJ whole genome shotgun (WGS) entry which is preliminary data.</text>
</comment>
<dbReference type="GO" id="GO:0000981">
    <property type="term" value="F:DNA-binding transcription factor activity, RNA polymerase II-specific"/>
    <property type="evidence" value="ECO:0007669"/>
    <property type="project" value="InterPro"/>
</dbReference>
<dbReference type="SMART" id="SM00389">
    <property type="entry name" value="HOX"/>
    <property type="match status" value="1"/>
</dbReference>
<keyword evidence="2 5" id="KW-0238">DNA-binding</keyword>
<evidence type="ECO:0000256" key="7">
    <source>
        <dbReference type="SAM" id="MobiDB-lite"/>
    </source>
</evidence>
<dbReference type="GO" id="GO:0000978">
    <property type="term" value="F:RNA polymerase II cis-regulatory region sequence-specific DNA binding"/>
    <property type="evidence" value="ECO:0007669"/>
    <property type="project" value="TreeGrafter"/>
</dbReference>
<dbReference type="PANTHER" id="PTHR24324">
    <property type="entry name" value="HOMEOBOX PROTEIN HHEX"/>
    <property type="match status" value="1"/>
</dbReference>
<proteinExistence type="predicted"/>
<keyword evidence="10" id="KW-1185">Reference proteome</keyword>
<dbReference type="GO" id="GO:0005634">
    <property type="term" value="C:nucleus"/>
    <property type="evidence" value="ECO:0007669"/>
    <property type="project" value="UniProtKB-SubCell"/>
</dbReference>
<dbReference type="STRING" id="1198029.A0A1U7LR83"/>
<dbReference type="Proteomes" id="UP000186594">
    <property type="component" value="Unassembled WGS sequence"/>
</dbReference>
<reference evidence="9 10" key="1">
    <citation type="submission" date="2016-04" db="EMBL/GenBank/DDBJ databases">
        <title>Evolutionary innovation and constraint leading to complex multicellularity in the Ascomycota.</title>
        <authorList>
            <person name="Cisse O."/>
            <person name="Nguyen A."/>
            <person name="Hewitt D.A."/>
            <person name="Jedd G."/>
            <person name="Stajich J.E."/>
        </authorList>
    </citation>
    <scope>NUCLEOTIDE SEQUENCE [LARGE SCALE GENOMIC DNA]</scope>
    <source>
        <strain evidence="9 10">DAH-3</strain>
    </source>
</reference>
<evidence type="ECO:0000313" key="9">
    <source>
        <dbReference type="EMBL" id="OLL25154.1"/>
    </source>
</evidence>
<evidence type="ECO:0000256" key="4">
    <source>
        <dbReference type="ARBA" id="ARBA00023242"/>
    </source>
</evidence>
<feature type="DNA-binding region" description="Homeobox" evidence="5">
    <location>
        <begin position="137"/>
        <end position="196"/>
    </location>
</feature>
<dbReference type="SUPFAM" id="SSF46689">
    <property type="entry name" value="Homeodomain-like"/>
    <property type="match status" value="1"/>
</dbReference>
<dbReference type="PROSITE" id="PS50071">
    <property type="entry name" value="HOMEOBOX_2"/>
    <property type="match status" value="1"/>
</dbReference>
<organism evidence="9 10">
    <name type="scientific">Neolecta irregularis (strain DAH-3)</name>
    <dbReference type="NCBI Taxonomy" id="1198029"/>
    <lineage>
        <taxon>Eukaryota</taxon>
        <taxon>Fungi</taxon>
        <taxon>Dikarya</taxon>
        <taxon>Ascomycota</taxon>
        <taxon>Taphrinomycotina</taxon>
        <taxon>Neolectales</taxon>
        <taxon>Neolectaceae</taxon>
        <taxon>Neolecta</taxon>
    </lineage>
</organism>
<sequence>SRAAQALVCLLNPSPVRLQGFISQFSTFFITSGSWVYLLLTTSLELRLVTNPANSLFRSQLLMSQKCGADQGILDFTMYSSSIYPTGSISEAYMTHGDYTSNDSPSPANPTPSPPSVGSRKSSPSRYRSSGLTQQQVNKKRQRATLEQLSVLEETFAVNPTPNSKVRQALAQTIQMTERSVQIWFQNRRAKMKLLQRRGAEDPDASTESPMSGFTDSDLGMDGRPSMMRSHTYHPMSGSMIQRPPSYLVPLAAANSRVVITQLACKTLTIGTWHRAAQTSMDLVCYFSVSDYCFTYYINSNSTGYKLEFPLAAISAIILQPIQQIPYSTNKIQKRFGKATLTLSGPPIFYMEVPSAGGWQRCEDFTEDLQGSTVLQHVIIGPLKILKQQFQELTTANPSIANLIHYKDTVAEAHDSFYDSSGDIESQAGVGIAGSASGHSLHSTMSQISNLDLHSGFNHPFQYIRRHRSQSLPILPEGTVPHHPLFAGANSGLGHPLRCNTSGFEEDTVANFSIPVAGTPASMVGSEFVATSLDANYGAPIFGGGYVNHGSSGIINPPQMPLTQTYDLDHSQLIGVNFNTLPTRRPDTMWEQYHNQPFNTPACMMQNAIPTSFPQQMIGGQGNDLTFDPSNTSFNDM</sequence>
<dbReference type="PROSITE" id="PS00027">
    <property type="entry name" value="HOMEOBOX_1"/>
    <property type="match status" value="1"/>
</dbReference>
<dbReference type="InterPro" id="IPR057939">
    <property type="entry name" value="TRF2_HOY1_PH"/>
</dbReference>
<evidence type="ECO:0000256" key="1">
    <source>
        <dbReference type="ARBA" id="ARBA00004123"/>
    </source>
</evidence>
<keyword evidence="3 5" id="KW-0371">Homeobox</keyword>
<dbReference type="Pfam" id="PF24818">
    <property type="entry name" value="PH_TRF2_HOY1"/>
    <property type="match status" value="1"/>
</dbReference>
<dbReference type="InterPro" id="IPR017970">
    <property type="entry name" value="Homeobox_CS"/>
</dbReference>
<dbReference type="GO" id="GO:0030154">
    <property type="term" value="P:cell differentiation"/>
    <property type="evidence" value="ECO:0007669"/>
    <property type="project" value="TreeGrafter"/>
</dbReference>
<gene>
    <name evidence="9" type="ORF">NEOLI_000608</name>
</gene>
<evidence type="ECO:0000256" key="2">
    <source>
        <dbReference type="ARBA" id="ARBA00023125"/>
    </source>
</evidence>
<feature type="compositionally biased region" description="Low complexity" evidence="7">
    <location>
        <begin position="119"/>
        <end position="130"/>
    </location>
</feature>
<accession>A0A1U7LR83</accession>
<dbReference type="PANTHER" id="PTHR24324:SF5">
    <property type="entry name" value="HEMATOPOIETICALLY-EXPRESSED HOMEOBOX PROTEIN HHEX"/>
    <property type="match status" value="1"/>
</dbReference>
<evidence type="ECO:0000259" key="8">
    <source>
        <dbReference type="PROSITE" id="PS50071"/>
    </source>
</evidence>
<feature type="domain" description="Homeobox" evidence="8">
    <location>
        <begin position="135"/>
        <end position="195"/>
    </location>
</feature>
<dbReference type="CDD" id="cd00086">
    <property type="entry name" value="homeodomain"/>
    <property type="match status" value="1"/>
</dbReference>
<evidence type="ECO:0000256" key="6">
    <source>
        <dbReference type="RuleBase" id="RU000682"/>
    </source>
</evidence>
<evidence type="ECO:0000256" key="3">
    <source>
        <dbReference type="ARBA" id="ARBA00023155"/>
    </source>
</evidence>
<evidence type="ECO:0000313" key="10">
    <source>
        <dbReference type="Proteomes" id="UP000186594"/>
    </source>
</evidence>
<dbReference type="InterPro" id="IPR009057">
    <property type="entry name" value="Homeodomain-like_sf"/>
</dbReference>
<evidence type="ECO:0000256" key="5">
    <source>
        <dbReference type="PROSITE-ProRule" id="PRU00108"/>
    </source>
</evidence>
<keyword evidence="4 5" id="KW-0539">Nucleus</keyword>
<dbReference type="Pfam" id="PF00046">
    <property type="entry name" value="Homeodomain"/>
    <property type="match status" value="1"/>
</dbReference>
<dbReference type="InterPro" id="IPR001356">
    <property type="entry name" value="HD"/>
</dbReference>
<dbReference type="EMBL" id="LXFE01000491">
    <property type="protein sequence ID" value="OLL25154.1"/>
    <property type="molecule type" value="Genomic_DNA"/>
</dbReference>
<dbReference type="Gene3D" id="1.10.10.60">
    <property type="entry name" value="Homeodomain-like"/>
    <property type="match status" value="1"/>
</dbReference>
<dbReference type="InterPro" id="IPR051000">
    <property type="entry name" value="Homeobox_DNA-bind_prot"/>
</dbReference>
<comment type="subcellular location">
    <subcellularLocation>
        <location evidence="1 5 6">Nucleus</location>
    </subcellularLocation>
</comment>
<feature type="non-terminal residue" evidence="9">
    <location>
        <position position="1"/>
    </location>
</feature>
<feature type="region of interest" description="Disordered" evidence="7">
    <location>
        <begin position="95"/>
        <end position="143"/>
    </location>
</feature>
<feature type="region of interest" description="Disordered" evidence="7">
    <location>
        <begin position="198"/>
        <end position="219"/>
    </location>
</feature>
<name>A0A1U7LR83_NEOID</name>
<dbReference type="OrthoDB" id="6159439at2759"/>